<evidence type="ECO:0000256" key="1">
    <source>
        <dbReference type="SAM" id="MobiDB-lite"/>
    </source>
</evidence>
<dbReference type="AlphaFoldDB" id="A0A811ZLR9"/>
<sequence>MLPGDSFEEPLSRKTVLLQGASQQEGRTVPHMGGSQALLDANVLLAQKRVIAMLRNCQKRPGSRTQGLLEVAIKDMRQALALSLHHVLQQSRRLERQLGTAEGIAASGGRIGMMCYPGTELWVPVLYGMEIPDPEGSGLMVPILGMETDGDSGDATPLAGSMEDADGKGLVPISIGAQAIDPLTGEPGPVIGARTDPCVRVVVPIVQVLEALPRGVRNPDLLDTLEQERRAREQYWYHQEQEEGRLAEQLGHLSWELLSIPGGDARQQLRAAEEARAALESCCLRESQRRARALSMQSSPEWGLLSQADREEWEQEAQMMLAMQNVLESLGQTVEKLRQAVGWLRGQEEEMWLQKSRSQSPRIWNRSRKDHLEHLTDEFQEVVRKRQSFLDQALGHLQYQRELSRLHLLHIQIVASGSPECLENYPGDRFYGMITTSLRDPAAACPLLIPFLKSLTTVLMGAQGHGPGLEAQGPGTDADKVDTMWTSLLFATLRKVDIWSQAHKKEAELQGQVHHQLAPKSSLQEDPKPQIIQKEELITVQPTDLSAREFVVYQYGLSILHLLTPELHAPEITLQVASCLPAMEASDNAFQGSFFYQRAENTLFVGRECLASVGSFVLLLIHCLAHVATKDFHQDSNPAFLRSFYKALQAYIREAFATTLQMSAISWDGKLDQSISAALLGEQPISEGGRDLLSKLLERKCESHLEPESSEEYIKRNMDLLLFTNMEHFLKTLLTAEQQVPRKPRDQHEDQEKSGDLTCQDQDQKLATWRNN</sequence>
<dbReference type="PANTHER" id="PTHR47236">
    <property type="entry name" value="GENE, 32742-RELATED-RELATED"/>
    <property type="match status" value="1"/>
</dbReference>
<evidence type="ECO:0000313" key="3">
    <source>
        <dbReference type="Proteomes" id="UP000645828"/>
    </source>
</evidence>
<evidence type="ECO:0000313" key="2">
    <source>
        <dbReference type="EMBL" id="CAD7689937.1"/>
    </source>
</evidence>
<proteinExistence type="predicted"/>
<accession>A0A811ZLR9</accession>
<reference evidence="2" key="1">
    <citation type="submission" date="2020-12" db="EMBL/GenBank/DDBJ databases">
        <authorList>
            <consortium name="Molecular Ecology Group"/>
        </authorList>
    </citation>
    <scope>NUCLEOTIDE SEQUENCE</scope>
    <source>
        <strain evidence="2">TBG_1078</strain>
    </source>
</reference>
<feature type="region of interest" description="Disordered" evidence="1">
    <location>
        <begin position="737"/>
        <end position="772"/>
    </location>
</feature>
<dbReference type="EMBL" id="CAJHUB010000769">
    <property type="protein sequence ID" value="CAD7689937.1"/>
    <property type="molecule type" value="Genomic_DNA"/>
</dbReference>
<dbReference type="Proteomes" id="UP000645828">
    <property type="component" value="Unassembled WGS sequence"/>
</dbReference>
<feature type="compositionally biased region" description="Basic and acidic residues" evidence="1">
    <location>
        <begin position="743"/>
        <end position="755"/>
    </location>
</feature>
<dbReference type="PANTHER" id="PTHR47236:SF5">
    <property type="entry name" value="GENE, 32742-RELATED"/>
    <property type="match status" value="1"/>
</dbReference>
<protein>
    <submittedName>
        <fullName evidence="2">(raccoon dog) hypothetical protein</fullName>
    </submittedName>
</protein>
<keyword evidence="3" id="KW-1185">Reference proteome</keyword>
<name>A0A811ZLR9_NYCPR</name>
<gene>
    <name evidence="2" type="ORF">NYPRO_LOCUS22731</name>
</gene>
<comment type="caution">
    <text evidence="2">The sequence shown here is derived from an EMBL/GenBank/DDBJ whole genome shotgun (WGS) entry which is preliminary data.</text>
</comment>
<organism evidence="2 3">
    <name type="scientific">Nyctereutes procyonoides</name>
    <name type="common">Raccoon dog</name>
    <name type="synonym">Canis procyonoides</name>
    <dbReference type="NCBI Taxonomy" id="34880"/>
    <lineage>
        <taxon>Eukaryota</taxon>
        <taxon>Metazoa</taxon>
        <taxon>Chordata</taxon>
        <taxon>Craniata</taxon>
        <taxon>Vertebrata</taxon>
        <taxon>Euteleostomi</taxon>
        <taxon>Mammalia</taxon>
        <taxon>Eutheria</taxon>
        <taxon>Laurasiatheria</taxon>
        <taxon>Carnivora</taxon>
        <taxon>Caniformia</taxon>
        <taxon>Canidae</taxon>
        <taxon>Nyctereutes</taxon>
    </lineage>
</organism>